<dbReference type="InterPro" id="IPR010827">
    <property type="entry name" value="BamA/TamA_POTRA"/>
</dbReference>
<evidence type="ECO:0000256" key="4">
    <source>
        <dbReference type="ARBA" id="ARBA00023136"/>
    </source>
</evidence>
<organism evidence="7">
    <name type="scientific">candidate division WOR-3 bacterium</name>
    <dbReference type="NCBI Taxonomy" id="2052148"/>
    <lineage>
        <taxon>Bacteria</taxon>
        <taxon>Bacteria division WOR-3</taxon>
    </lineage>
</organism>
<dbReference type="PROSITE" id="PS51779">
    <property type="entry name" value="POTRA"/>
    <property type="match status" value="1"/>
</dbReference>
<dbReference type="InterPro" id="IPR039910">
    <property type="entry name" value="D15-like"/>
</dbReference>
<dbReference type="EMBL" id="DTHG01000083">
    <property type="protein sequence ID" value="HGW92186.1"/>
    <property type="molecule type" value="Genomic_DNA"/>
</dbReference>
<evidence type="ECO:0000256" key="5">
    <source>
        <dbReference type="ARBA" id="ARBA00023237"/>
    </source>
</evidence>
<proteinExistence type="predicted"/>
<evidence type="ECO:0000256" key="3">
    <source>
        <dbReference type="ARBA" id="ARBA00022729"/>
    </source>
</evidence>
<keyword evidence="4" id="KW-0472">Membrane</keyword>
<evidence type="ECO:0000313" key="7">
    <source>
        <dbReference type="EMBL" id="HGW92186.1"/>
    </source>
</evidence>
<evidence type="ECO:0000256" key="1">
    <source>
        <dbReference type="ARBA" id="ARBA00004370"/>
    </source>
</evidence>
<dbReference type="PANTHER" id="PTHR12815:SF47">
    <property type="entry name" value="TRANSLOCATION AND ASSEMBLY MODULE SUBUNIT TAMA"/>
    <property type="match status" value="1"/>
</dbReference>
<dbReference type="Pfam" id="PF07244">
    <property type="entry name" value="POTRA"/>
    <property type="match status" value="2"/>
</dbReference>
<accession>A0A7C4YGI9</accession>
<protein>
    <recommendedName>
        <fullName evidence="6">POTRA domain-containing protein</fullName>
    </recommendedName>
</protein>
<dbReference type="InterPro" id="IPR000184">
    <property type="entry name" value="Bac_surfAg_D15"/>
</dbReference>
<dbReference type="InterPro" id="IPR034746">
    <property type="entry name" value="POTRA"/>
</dbReference>
<dbReference type="Pfam" id="PF01103">
    <property type="entry name" value="Omp85"/>
    <property type="match status" value="1"/>
</dbReference>
<gene>
    <name evidence="7" type="ORF">ENV67_06580</name>
</gene>
<feature type="domain" description="POTRA" evidence="6">
    <location>
        <begin position="119"/>
        <end position="191"/>
    </location>
</feature>
<dbReference type="GO" id="GO:0019867">
    <property type="term" value="C:outer membrane"/>
    <property type="evidence" value="ECO:0007669"/>
    <property type="project" value="InterPro"/>
</dbReference>
<keyword evidence="3" id="KW-0732">Signal</keyword>
<comment type="caution">
    <text evidence="7">The sequence shown here is derived from an EMBL/GenBank/DDBJ whole genome shotgun (WGS) entry which is preliminary data.</text>
</comment>
<name>A0A7C4YGI9_UNCW3</name>
<keyword evidence="5" id="KW-0998">Cell outer membrane</keyword>
<evidence type="ECO:0000259" key="6">
    <source>
        <dbReference type="PROSITE" id="PS51779"/>
    </source>
</evidence>
<dbReference type="AlphaFoldDB" id="A0A7C4YGI9"/>
<reference evidence="7" key="1">
    <citation type="journal article" date="2020" name="mSystems">
        <title>Genome- and Community-Level Interaction Insights into Carbon Utilization and Element Cycling Functions of Hydrothermarchaeota in Hydrothermal Sediment.</title>
        <authorList>
            <person name="Zhou Z."/>
            <person name="Liu Y."/>
            <person name="Xu W."/>
            <person name="Pan J."/>
            <person name="Luo Z.H."/>
            <person name="Li M."/>
        </authorList>
    </citation>
    <scope>NUCLEOTIDE SEQUENCE [LARGE SCALE GENOMIC DNA]</scope>
    <source>
        <strain evidence="7">SpSt-780</strain>
    </source>
</reference>
<keyword evidence="2" id="KW-0812">Transmembrane</keyword>
<dbReference type="Gene3D" id="2.40.160.50">
    <property type="entry name" value="membrane protein fhac: a member of the omp85/tpsb transporter family"/>
    <property type="match status" value="1"/>
</dbReference>
<evidence type="ECO:0000256" key="2">
    <source>
        <dbReference type="ARBA" id="ARBA00022692"/>
    </source>
</evidence>
<comment type="subcellular location">
    <subcellularLocation>
        <location evidence="1">Membrane</location>
    </subcellularLocation>
</comment>
<dbReference type="Gene3D" id="3.10.20.310">
    <property type="entry name" value="membrane protein fhac"/>
    <property type="match status" value="2"/>
</dbReference>
<sequence>MQYYRDKGFFDARIIERKGDYDKKKKVVNFTFRLYEGERTKIGDITIEGANELKEKDILKIIGIGTGDWFDDYKIKRGVFFLTREYSTIGHIDMKISYDIERERNLVFLKFKIDEGEKFYVNDVKFTGNKDVRDKIIEREIRIKKGDVYNLNRLFETQNRLYGTLLFSDVDYEIKKVSNDSIEIMFLLKEMKKRWFDFGLGYESPDKLNFEINWGNNNLFNNLQRLKINTRFAYKFNLTYNFNIQFSYEEPYLLGKEVQFFLKPEYRFYKDTSFTQDIRILNMSFVKFYEQTMLSLILNMRQAKVDTSGNFIDTTDYKWTNSIILNTFSEGRDNIVNPLNGFYLFCSVEKAGGLLGGYNRFIRFELENAIYKGIKNSTFCFRVKTIFTLPEMEEEMISQDARIELGGWRSIRGYDEGEIGVLDQRGKRSGLDIILINTEFRIKFLKRFYLVFFYDLGNNYLRIKEINFKDVYAGTGIGFGYLTEIGAIRIDYGRKIEKESESYKGKLYINIGHPF</sequence>
<dbReference type="PANTHER" id="PTHR12815">
    <property type="entry name" value="SORTING AND ASSEMBLY MACHINERY SAMM50 PROTEIN FAMILY MEMBER"/>
    <property type="match status" value="1"/>
</dbReference>